<dbReference type="Gene3D" id="3.90.1200.10">
    <property type="match status" value="1"/>
</dbReference>
<protein>
    <submittedName>
        <fullName evidence="2">Phosphotransferase</fullName>
    </submittedName>
</protein>
<keyword evidence="3" id="KW-1185">Reference proteome</keyword>
<evidence type="ECO:0000313" key="3">
    <source>
        <dbReference type="Proteomes" id="UP001058098"/>
    </source>
</evidence>
<dbReference type="Proteomes" id="UP001058098">
    <property type="component" value="Chromosome"/>
</dbReference>
<dbReference type="EMBL" id="CP062229">
    <property type="protein sequence ID" value="UVC16969.1"/>
    <property type="molecule type" value="Genomic_DNA"/>
</dbReference>
<gene>
    <name evidence="2" type="ORF">IHQ72_07435</name>
</gene>
<evidence type="ECO:0000313" key="2">
    <source>
        <dbReference type="EMBL" id="UVC16969.1"/>
    </source>
</evidence>
<dbReference type="PANTHER" id="PTHR11012">
    <property type="entry name" value="PROTEIN KINASE-LIKE DOMAIN-CONTAINING"/>
    <property type="match status" value="1"/>
</dbReference>
<reference evidence="2" key="1">
    <citation type="submission" date="2020-09" db="EMBL/GenBank/DDBJ databases">
        <title>Rhizobia associated with sainfoin plants.</title>
        <authorList>
            <person name="Asharfi S."/>
            <person name="Kuzmanovic N."/>
            <person name="Bunk B."/>
            <person name="Sproeer C."/>
            <person name="Becker M."/>
            <person name="Thuenen T."/>
        </authorList>
    </citation>
    <scope>NUCLEOTIDE SEQUENCE</scope>
    <source>
        <strain evidence="2">OM4</strain>
    </source>
</reference>
<accession>A0ABY5R1A4</accession>
<feature type="domain" description="CHK kinase-like" evidence="1">
    <location>
        <begin position="117"/>
        <end position="293"/>
    </location>
</feature>
<sequence>MTTDPLPRPADAEHLTKALRRSGAVGTVCVSNVVVMSSLKKLRSHTLRLHLDYEGPAGDAPSSVILKMGHLDSAGHPSNTNDREIAFYRDIAPALPARVVPHCFEAIDAAGGTAWHLLLEDLTDSHFIATAWPLPPSLEQCESIVQAWARFHAAWWDHPRLGVSVGDATSWERHLGGFAERFECSTDRFGEFMPRERRDLYERLIEQTPLLLGRTRRNLTVIHGDAHWWNCFLPRPVNREGVRFIDWESWHIGTATMDLAYMMAMLWYPDRRRRMERPLLDLYHAELLTRGVSGYDRQALGDDYRLSALWLITRPVAQAMNNIPPRVWWNNLERIMLAVDDLGCRDLLS</sequence>
<dbReference type="SMART" id="SM00587">
    <property type="entry name" value="CHK"/>
    <property type="match status" value="1"/>
</dbReference>
<dbReference type="InterPro" id="IPR002575">
    <property type="entry name" value="Aminoglycoside_PTrfase"/>
</dbReference>
<dbReference type="SUPFAM" id="SSF56112">
    <property type="entry name" value="Protein kinase-like (PK-like)"/>
    <property type="match status" value="1"/>
</dbReference>
<dbReference type="InterPro" id="IPR011009">
    <property type="entry name" value="Kinase-like_dom_sf"/>
</dbReference>
<evidence type="ECO:0000259" key="1">
    <source>
        <dbReference type="SMART" id="SM00587"/>
    </source>
</evidence>
<dbReference type="Pfam" id="PF01636">
    <property type="entry name" value="APH"/>
    <property type="match status" value="1"/>
</dbReference>
<proteinExistence type="predicted"/>
<dbReference type="InterPro" id="IPR015897">
    <property type="entry name" value="CHK_kinase-like"/>
</dbReference>
<dbReference type="PANTHER" id="PTHR11012:SF30">
    <property type="entry name" value="PROTEIN KINASE-LIKE DOMAIN-CONTAINING"/>
    <property type="match status" value="1"/>
</dbReference>
<organism evidence="2 3">
    <name type="scientific">Mesorhizobium onobrychidis</name>
    <dbReference type="NCBI Taxonomy" id="2775404"/>
    <lineage>
        <taxon>Bacteria</taxon>
        <taxon>Pseudomonadati</taxon>
        <taxon>Pseudomonadota</taxon>
        <taxon>Alphaproteobacteria</taxon>
        <taxon>Hyphomicrobiales</taxon>
        <taxon>Phyllobacteriaceae</taxon>
        <taxon>Mesorhizobium</taxon>
    </lineage>
</organism>
<name>A0ABY5R1A4_9HYPH</name>